<keyword evidence="5" id="KW-1185">Reference proteome</keyword>
<dbReference type="Gene3D" id="3.50.50.60">
    <property type="entry name" value="FAD/NAD(P)-binding domain"/>
    <property type="match status" value="1"/>
</dbReference>
<dbReference type="OrthoDB" id="5499180at2"/>
<dbReference type="InterPro" id="IPR036188">
    <property type="entry name" value="FAD/NAD-bd_sf"/>
</dbReference>
<organism evidence="4 5">
    <name type="scientific">Asticcacaulis biprosthecium C19</name>
    <dbReference type="NCBI Taxonomy" id="715226"/>
    <lineage>
        <taxon>Bacteria</taxon>
        <taxon>Pseudomonadati</taxon>
        <taxon>Pseudomonadota</taxon>
        <taxon>Alphaproteobacteria</taxon>
        <taxon>Caulobacterales</taxon>
        <taxon>Caulobacteraceae</taxon>
        <taxon>Asticcacaulis</taxon>
    </lineage>
</organism>
<gene>
    <name evidence="4" type="ORF">ABI_43910</name>
</gene>
<dbReference type="RefSeq" id="WP_006275163.1">
    <property type="nucleotide sequence ID" value="NZ_GL883080.1"/>
</dbReference>
<dbReference type="GO" id="GO:0071949">
    <property type="term" value="F:FAD binding"/>
    <property type="evidence" value="ECO:0007669"/>
    <property type="project" value="InterPro"/>
</dbReference>
<dbReference type="eggNOG" id="COG0654">
    <property type="taxonomic scope" value="Bacteria"/>
</dbReference>
<sequence>MQTASILIIGGGIGGLTTAIALRRKGFDVEVVEKDPNWAVYGVGIIQQANVIRAMNELGILDDYIHAGYGFDYVDIFIPSGQQVAHIPTPKLVEGYPSNVGIGRPALHKVLGDRTKASGARVKLGVTASRMEDDGRGVTAWFSDGSKGRYDLVVGADGVNSAVRQVLFPKAAMPEFTGQGVWRYNFPRDPSITNLTAYEGPTGIGFCPLSETLMYMYVTTREPGNPFYEKHTLAASMRAKLQNVPPFIGRLREQITDNDSVVYRPLHWLFLDGDWHVGNICVLGDAAHATTPHLGQGAGMAIEDGIVLADELVLARTPQEAFRAMHKRRFSRCKYIVDRSKAIGDGQIGKGPLLDNALESRNMHDVVAAPL</sequence>
<dbReference type="PRINTS" id="PR00420">
    <property type="entry name" value="RNGMNOXGNASE"/>
</dbReference>
<dbReference type="InterPro" id="IPR050493">
    <property type="entry name" value="FAD-dep_Monooxygenase_BioMet"/>
</dbReference>
<dbReference type="HOGENOM" id="CLU_009665_19_5_5"/>
<dbReference type="PANTHER" id="PTHR13789">
    <property type="entry name" value="MONOOXYGENASE"/>
    <property type="match status" value="1"/>
</dbReference>
<protein>
    <submittedName>
        <fullName evidence="4">FAD binding domain protein</fullName>
    </submittedName>
</protein>
<evidence type="ECO:0000313" key="5">
    <source>
        <dbReference type="Proteomes" id="UP000006512"/>
    </source>
</evidence>
<evidence type="ECO:0000256" key="1">
    <source>
        <dbReference type="ARBA" id="ARBA00023002"/>
    </source>
</evidence>
<dbReference type="EMBL" id="GL883080">
    <property type="protein sequence ID" value="EGF89964.1"/>
    <property type="molecule type" value="Genomic_DNA"/>
</dbReference>
<dbReference type="SUPFAM" id="SSF51905">
    <property type="entry name" value="FAD/NAD(P)-binding domain"/>
    <property type="match status" value="1"/>
</dbReference>
<evidence type="ECO:0000259" key="3">
    <source>
        <dbReference type="Pfam" id="PF01494"/>
    </source>
</evidence>
<dbReference type="NCBIfam" id="NF005313">
    <property type="entry name" value="PRK06847.1"/>
    <property type="match status" value="1"/>
</dbReference>
<keyword evidence="2" id="KW-0503">Monooxygenase</keyword>
<reference evidence="5" key="1">
    <citation type="submission" date="2011-03" db="EMBL/GenBank/DDBJ databases">
        <title>Draft genome sequence of Brevundimonas diminuta.</title>
        <authorList>
            <person name="Brown P.J.B."/>
            <person name="Buechlein A."/>
            <person name="Hemmerich C."/>
            <person name="Brun Y.V."/>
        </authorList>
    </citation>
    <scope>NUCLEOTIDE SEQUENCE [LARGE SCALE GENOMIC DNA]</scope>
    <source>
        <strain evidence="5">C19</strain>
    </source>
</reference>
<dbReference type="InterPro" id="IPR002938">
    <property type="entry name" value="FAD-bd"/>
</dbReference>
<dbReference type="Proteomes" id="UP000006512">
    <property type="component" value="Unassembled WGS sequence"/>
</dbReference>
<dbReference type="STRING" id="715226.ABI_43910"/>
<evidence type="ECO:0000256" key="2">
    <source>
        <dbReference type="ARBA" id="ARBA00023033"/>
    </source>
</evidence>
<dbReference type="GO" id="GO:0004497">
    <property type="term" value="F:monooxygenase activity"/>
    <property type="evidence" value="ECO:0007669"/>
    <property type="project" value="UniProtKB-KW"/>
</dbReference>
<dbReference type="PANTHER" id="PTHR13789:SF309">
    <property type="entry name" value="PUTATIVE (AFU_ORTHOLOGUE AFUA_6G14510)-RELATED"/>
    <property type="match status" value="1"/>
</dbReference>
<accession>F4QT94</accession>
<keyword evidence="1" id="KW-0560">Oxidoreductase</keyword>
<dbReference type="AlphaFoldDB" id="F4QT94"/>
<dbReference type="Pfam" id="PF01494">
    <property type="entry name" value="FAD_binding_3"/>
    <property type="match status" value="1"/>
</dbReference>
<feature type="domain" description="FAD-binding" evidence="3">
    <location>
        <begin position="5"/>
        <end position="328"/>
    </location>
</feature>
<name>F4QT94_9CAUL</name>
<proteinExistence type="predicted"/>
<evidence type="ECO:0000313" key="4">
    <source>
        <dbReference type="EMBL" id="EGF89964.1"/>
    </source>
</evidence>